<sequence>SRGASIILISGPSSLNPPREVEFYSVESALEMHKKVMEMLVQVDGVIMAAAVSDYRPAKKEAGKIKKSSEEGFILELVQNPDILRKLGEKKRNKILVGFCAETKNLEREAKKKLEAKNLDLVVANDLTLEGAGFGVDTNVVTLIDKKGEVEHLSKRSKREVAKRIWDKIKGLME</sequence>
<gene>
    <name evidence="2" type="ORF">E3J84_07240</name>
</gene>
<dbReference type="GO" id="GO:0015937">
    <property type="term" value="P:coenzyme A biosynthetic process"/>
    <property type="evidence" value="ECO:0007669"/>
    <property type="project" value="UniProtKB-ARBA"/>
</dbReference>
<dbReference type="Proteomes" id="UP000316360">
    <property type="component" value="Unassembled WGS sequence"/>
</dbReference>
<reference evidence="2 3" key="1">
    <citation type="submission" date="2019-03" db="EMBL/GenBank/DDBJ databases">
        <title>Metabolic potential of uncultured bacteria and archaea associated with petroleum seepage in deep-sea sediments.</title>
        <authorList>
            <person name="Dong X."/>
            <person name="Hubert C."/>
        </authorList>
    </citation>
    <scope>NUCLEOTIDE SEQUENCE [LARGE SCALE GENOMIC DNA]</scope>
    <source>
        <strain evidence="2">E44_bin7</strain>
    </source>
</reference>
<comment type="caution">
    <text evidence="2">The sequence shown here is derived from an EMBL/GenBank/DDBJ whole genome shotgun (WGS) entry which is preliminary data.</text>
</comment>
<dbReference type="Pfam" id="PF04127">
    <property type="entry name" value="DFP"/>
    <property type="match status" value="1"/>
</dbReference>
<dbReference type="InterPro" id="IPR035929">
    <property type="entry name" value="CoaB-like_sf"/>
</dbReference>
<accession>A0A523RPL1</accession>
<dbReference type="EMBL" id="SOKJ01000414">
    <property type="protein sequence ID" value="TET07599.1"/>
    <property type="molecule type" value="Genomic_DNA"/>
</dbReference>
<dbReference type="SUPFAM" id="SSF102645">
    <property type="entry name" value="CoaB-like"/>
    <property type="match status" value="1"/>
</dbReference>
<dbReference type="InterPro" id="IPR007085">
    <property type="entry name" value="DNA/pantothenate-metab_flavo_C"/>
</dbReference>
<evidence type="ECO:0000259" key="1">
    <source>
        <dbReference type="Pfam" id="PF04127"/>
    </source>
</evidence>
<dbReference type="GO" id="GO:0003824">
    <property type="term" value="F:catalytic activity"/>
    <property type="evidence" value="ECO:0007669"/>
    <property type="project" value="UniProtKB-ARBA"/>
</dbReference>
<protein>
    <submittedName>
        <fullName evidence="2">Phosphopantothenoylcysteine decarboxylase</fullName>
    </submittedName>
</protein>
<dbReference type="AlphaFoldDB" id="A0A523RPL1"/>
<feature type="non-terminal residue" evidence="2">
    <location>
        <position position="1"/>
    </location>
</feature>
<feature type="domain" description="DNA/pantothenate metabolism flavoprotein C-terminal" evidence="1">
    <location>
        <begin position="2"/>
        <end position="170"/>
    </location>
</feature>
<organism evidence="2 3">
    <name type="scientific">Aerophobetes bacterium</name>
    <dbReference type="NCBI Taxonomy" id="2030807"/>
    <lineage>
        <taxon>Bacteria</taxon>
        <taxon>Candidatus Aerophobota</taxon>
    </lineage>
</organism>
<proteinExistence type="predicted"/>
<dbReference type="Gene3D" id="3.40.50.10300">
    <property type="entry name" value="CoaB-like"/>
    <property type="match status" value="1"/>
</dbReference>
<evidence type="ECO:0000313" key="2">
    <source>
        <dbReference type="EMBL" id="TET07599.1"/>
    </source>
</evidence>
<name>A0A523RPL1_UNCAE</name>
<evidence type="ECO:0000313" key="3">
    <source>
        <dbReference type="Proteomes" id="UP000316360"/>
    </source>
</evidence>